<proteinExistence type="predicted"/>
<sequence>MQVVQPDRLKTPAQHAKDENVTRQTVYNWIRTKMVKSHVIGGRIFVEAA</sequence>
<gene>
    <name evidence="1" type="ORF">GCM10011378_41080</name>
</gene>
<dbReference type="EMBL" id="BMGS01000016">
    <property type="protein sequence ID" value="GGG60829.1"/>
    <property type="molecule type" value="Genomic_DNA"/>
</dbReference>
<reference evidence="2" key="1">
    <citation type="journal article" date="2019" name="Int. J. Syst. Evol. Microbiol.">
        <title>The Global Catalogue of Microorganisms (GCM) 10K type strain sequencing project: providing services to taxonomists for standard genome sequencing and annotation.</title>
        <authorList>
            <consortium name="The Broad Institute Genomics Platform"/>
            <consortium name="The Broad Institute Genome Sequencing Center for Infectious Disease"/>
            <person name="Wu L."/>
            <person name="Ma J."/>
        </authorList>
    </citation>
    <scope>NUCLEOTIDE SEQUENCE [LARGE SCALE GENOMIC DNA]</scope>
    <source>
        <strain evidence="2">CGMCC 1.12990</strain>
    </source>
</reference>
<name>A0ABQ1X5R5_9BACT</name>
<dbReference type="Proteomes" id="UP000601361">
    <property type="component" value="Unassembled WGS sequence"/>
</dbReference>
<evidence type="ECO:0008006" key="3">
    <source>
        <dbReference type="Google" id="ProtNLM"/>
    </source>
</evidence>
<dbReference type="RefSeq" id="WP_188559739.1">
    <property type="nucleotide sequence ID" value="NZ_BMGS01000016.1"/>
</dbReference>
<comment type="caution">
    <text evidence="1">The sequence shown here is derived from an EMBL/GenBank/DDBJ whole genome shotgun (WGS) entry which is preliminary data.</text>
</comment>
<organism evidence="1 2">
    <name type="scientific">Hymenobacter glacieicola</name>
    <dbReference type="NCBI Taxonomy" id="1562124"/>
    <lineage>
        <taxon>Bacteria</taxon>
        <taxon>Pseudomonadati</taxon>
        <taxon>Bacteroidota</taxon>
        <taxon>Cytophagia</taxon>
        <taxon>Cytophagales</taxon>
        <taxon>Hymenobacteraceae</taxon>
        <taxon>Hymenobacter</taxon>
    </lineage>
</organism>
<evidence type="ECO:0000313" key="1">
    <source>
        <dbReference type="EMBL" id="GGG60829.1"/>
    </source>
</evidence>
<accession>A0ABQ1X5R5</accession>
<protein>
    <recommendedName>
        <fullName evidence="3">Helix-turn-helix domain-containing protein</fullName>
    </recommendedName>
</protein>
<evidence type="ECO:0000313" key="2">
    <source>
        <dbReference type="Proteomes" id="UP000601361"/>
    </source>
</evidence>
<keyword evidence="2" id="KW-1185">Reference proteome</keyword>